<evidence type="ECO:0000256" key="6">
    <source>
        <dbReference type="ARBA" id="ARBA00022801"/>
    </source>
</evidence>
<dbReference type="PANTHER" id="PTHR47926">
    <property type="entry name" value="PENTATRICOPEPTIDE REPEAT-CONTAINING PROTEIN"/>
    <property type="match status" value="1"/>
</dbReference>
<dbReference type="FunFam" id="1.25.40.10:FF:000682">
    <property type="entry name" value="Pentatricopeptide repeat-containing protein At3g16610"/>
    <property type="match status" value="1"/>
</dbReference>
<dbReference type="EC" id="3.2.1.22" evidence="3 10"/>
<dbReference type="FunFam" id="1.25.40.10:FF:000309">
    <property type="entry name" value="Pentatricopeptide repeat-containing protein, chloroplastic"/>
    <property type="match status" value="1"/>
</dbReference>
<evidence type="ECO:0000256" key="2">
    <source>
        <dbReference type="ARBA" id="ARBA00009743"/>
    </source>
</evidence>
<dbReference type="PRINTS" id="PR00740">
    <property type="entry name" value="GLHYDRLASE27"/>
</dbReference>
<keyword evidence="8 10" id="KW-0326">Glycosidase</keyword>
<dbReference type="FunFam" id="3.20.20.70:FF:000093">
    <property type="entry name" value="Alpha-galactosidase"/>
    <property type="match status" value="1"/>
</dbReference>
<dbReference type="Pfam" id="PF01535">
    <property type="entry name" value="PPR"/>
    <property type="match status" value="6"/>
</dbReference>
<feature type="repeat" description="PPR" evidence="9">
    <location>
        <begin position="680"/>
        <end position="714"/>
    </location>
</feature>
<name>A0A445GL89_GLYSO</name>
<gene>
    <name evidence="12" type="ORF">D0Y65_044321</name>
</gene>
<dbReference type="GO" id="GO:0004557">
    <property type="term" value="F:alpha-galactosidase activity"/>
    <property type="evidence" value="ECO:0007669"/>
    <property type="project" value="UniProtKB-EC"/>
</dbReference>
<dbReference type="Proteomes" id="UP000289340">
    <property type="component" value="Chromosome 16"/>
</dbReference>
<evidence type="ECO:0000256" key="4">
    <source>
        <dbReference type="ARBA" id="ARBA00022729"/>
    </source>
</evidence>
<sequence>MVHYMAQQYSSSSWSCNLSKMAGLALCLLVMLSNASSSYARLLLNRTRGGFMVSREAHRRNLLDNGLGHTPPMGWNSWNHFACNIKEDLIRETADAMVSTGLAALGYQYINIDDCWGELNRDSKGNLVPKASTFPSGMKALADYIHKKGLKLGIYSDAGNQTCSKTMPGSLGHEKQDAKTFASWGIDYLKYDNCENNNISPKERYPPMSEALANTGRPIFFSLCEWGSEDPATWAKSVGNSWRTTGDIEDKWESMISRADLNDKWASCAGPGGWNDPDMLEVGNGGMTTEEYRAHFSIWALAKVWAGPLSNNKVAVILWNRSSSKAKVTASWSDIGLKPGTSVKARDLWAHSTQSSVSGEISSELDSHACKMSLYTWNLMIRDSTINGFFTQTLNIYSSMAHSGVHGNNLTYPLLLKACANLPSIQHGTMLHGHVLKLGFQADTFVQTALVDMYSKCSHVASARQVFDEMPQRSVVSWNAMVSAYSRRSSMDQALSLLKEMWVLGFEPTASTFVSILSGYSNLDSFEFHLLGKSIHCCLIKLGIVYLEVSLANSLMGMYVQFCLMDEARKVFDLMDEKSIISWTTMIGGYVKIGHAVEAYGLFYQMQHQSVGIDFVVFLNLISGCIQVRDLLLASSVHSLVLKCGCNEKDPVENLLITMYAKCGNLTSARRIFDLIIEKSMLSWTSMIAGYVHLGHPGEALDLFRRMIRTDIRPNGATLATVVSACADLGSLSIGQEIEEYIFLNGLESDQQVQTSLIHMYSKCGSIVKAREVFERVTDKDLTVWTSMINSYAIHGMGNEAISLFHKMTTAEGIMPDAIVYTSVFLACSHSGLVEEGLKYFKSMQKDFGITPTVEHCTCLIDLLGRVGQLDLALNAIQGMPPDVQAQVWGPLLSACRIHGNVELGELATVRLLDSSPGSSGSYVLMANLYTSLGKWKEAHMMRNSMDGKGLVKESGWSQVEVTDTYHTFAVGNQSQVA</sequence>
<dbReference type="InterPro" id="IPR046960">
    <property type="entry name" value="PPR_At4g14850-like_plant"/>
</dbReference>
<dbReference type="InterPro" id="IPR013785">
    <property type="entry name" value="Aldolase_TIM"/>
</dbReference>
<dbReference type="GO" id="GO:0003723">
    <property type="term" value="F:RNA binding"/>
    <property type="evidence" value="ECO:0007669"/>
    <property type="project" value="InterPro"/>
</dbReference>
<evidence type="ECO:0000256" key="3">
    <source>
        <dbReference type="ARBA" id="ARBA00012755"/>
    </source>
</evidence>
<keyword evidence="13" id="KW-1185">Reference proteome</keyword>
<comment type="similarity">
    <text evidence="2 10">Belongs to the glycosyl hydrolase 27 family.</text>
</comment>
<dbReference type="Pfam" id="PF20431">
    <property type="entry name" value="E_motif"/>
    <property type="match status" value="1"/>
</dbReference>
<dbReference type="AlphaFoldDB" id="A0A445GL89"/>
<keyword evidence="6 10" id="KW-0378">Hydrolase</keyword>
<keyword evidence="5" id="KW-0677">Repeat</keyword>
<dbReference type="GO" id="GO:0009451">
    <property type="term" value="P:RNA modification"/>
    <property type="evidence" value="ECO:0007669"/>
    <property type="project" value="InterPro"/>
</dbReference>
<comment type="caution">
    <text evidence="12">The sequence shown here is derived from an EMBL/GenBank/DDBJ whole genome shotgun (WGS) entry which is preliminary data.</text>
</comment>
<feature type="repeat" description="PPR" evidence="9">
    <location>
        <begin position="474"/>
        <end position="508"/>
    </location>
</feature>
<evidence type="ECO:0000256" key="9">
    <source>
        <dbReference type="PROSITE-ProRule" id="PRU00708"/>
    </source>
</evidence>
<feature type="domain" description="Alpha galactosidase C-terminal" evidence="11">
    <location>
        <begin position="303"/>
        <end position="372"/>
    </location>
</feature>
<evidence type="ECO:0000256" key="10">
    <source>
        <dbReference type="RuleBase" id="RU361168"/>
    </source>
</evidence>
<dbReference type="Gene3D" id="2.60.40.1180">
    <property type="entry name" value="Golgi alpha-mannosidase II"/>
    <property type="match status" value="1"/>
</dbReference>
<dbReference type="Pfam" id="PF17801">
    <property type="entry name" value="Melibiase_C"/>
    <property type="match status" value="1"/>
</dbReference>
<dbReference type="PROSITE" id="PS51375">
    <property type="entry name" value="PPR"/>
    <property type="match status" value="5"/>
</dbReference>
<dbReference type="InterPro" id="IPR011990">
    <property type="entry name" value="TPR-like_helical_dom_sf"/>
</dbReference>
<dbReference type="Gene3D" id="1.25.40.10">
    <property type="entry name" value="Tetratricopeptide repeat domain"/>
    <property type="match status" value="4"/>
</dbReference>
<dbReference type="FunFam" id="1.25.40.10:FF:001079">
    <property type="entry name" value="Pentatricopeptide repeat-containing protein At2g17210"/>
    <property type="match status" value="1"/>
</dbReference>
<dbReference type="InterPro" id="IPR017853">
    <property type="entry name" value="GH"/>
</dbReference>
<evidence type="ECO:0000256" key="1">
    <source>
        <dbReference type="ARBA" id="ARBA00001255"/>
    </source>
</evidence>
<feature type="repeat" description="PPR" evidence="9">
    <location>
        <begin position="579"/>
        <end position="613"/>
    </location>
</feature>
<protein>
    <recommendedName>
        <fullName evidence="3 10">Alpha-galactosidase</fullName>
        <ecNumber evidence="3 10">3.2.1.22</ecNumber>
    </recommendedName>
    <alternativeName>
        <fullName evidence="10">Melibiase</fullName>
    </alternativeName>
</protein>
<dbReference type="EMBL" id="QZWG01000016">
    <property type="protein sequence ID" value="RZB61982.1"/>
    <property type="molecule type" value="Genomic_DNA"/>
</dbReference>
<dbReference type="InterPro" id="IPR046848">
    <property type="entry name" value="E_motif"/>
</dbReference>
<dbReference type="FunFam" id="2.60.40.1180:FF:000008">
    <property type="entry name" value="Alpha-galactosidase"/>
    <property type="match status" value="1"/>
</dbReference>
<comment type="catalytic activity">
    <reaction evidence="1 10">
        <text>Hydrolysis of terminal, non-reducing alpha-D-galactose residues in alpha-D-galactosides, including galactose oligosaccharides, galactomannans and galactolipids.</text>
        <dbReference type="EC" id="3.2.1.22"/>
    </reaction>
</comment>
<accession>A0A445GL89</accession>
<proteinExistence type="inferred from homology"/>
<dbReference type="PROSITE" id="PS00512">
    <property type="entry name" value="ALPHA_GALACTOSIDASE"/>
    <property type="match status" value="1"/>
</dbReference>
<evidence type="ECO:0000256" key="7">
    <source>
        <dbReference type="ARBA" id="ARBA00023157"/>
    </source>
</evidence>
<dbReference type="CDD" id="cd14792">
    <property type="entry name" value="GH27"/>
    <property type="match status" value="1"/>
</dbReference>
<dbReference type="Pfam" id="PF13041">
    <property type="entry name" value="PPR_2"/>
    <property type="match status" value="2"/>
</dbReference>
<evidence type="ECO:0000256" key="8">
    <source>
        <dbReference type="ARBA" id="ARBA00023295"/>
    </source>
</evidence>
<dbReference type="InterPro" id="IPR000111">
    <property type="entry name" value="Glyco_hydro_27/36_CS"/>
</dbReference>
<reference evidence="12 13" key="1">
    <citation type="submission" date="2018-09" db="EMBL/GenBank/DDBJ databases">
        <title>A high-quality reference genome of wild soybean provides a powerful tool to mine soybean genomes.</title>
        <authorList>
            <person name="Xie M."/>
            <person name="Chung C.Y.L."/>
            <person name="Li M.-W."/>
            <person name="Wong F.-L."/>
            <person name="Chan T.-F."/>
            <person name="Lam H.-M."/>
        </authorList>
    </citation>
    <scope>NUCLEOTIDE SEQUENCE [LARGE SCALE GENOMIC DNA]</scope>
    <source>
        <strain evidence="13">cv. W05</strain>
        <tissue evidence="12">Hypocotyl of etiolated seedlings</tissue>
    </source>
</reference>
<evidence type="ECO:0000313" key="12">
    <source>
        <dbReference type="EMBL" id="RZB61982.1"/>
    </source>
</evidence>
<dbReference type="Gene3D" id="3.20.20.70">
    <property type="entry name" value="Aldolase class I"/>
    <property type="match status" value="1"/>
</dbReference>
<dbReference type="SUPFAM" id="SSF51011">
    <property type="entry name" value="Glycosyl hydrolase domain"/>
    <property type="match status" value="1"/>
</dbReference>
<dbReference type="InterPro" id="IPR002241">
    <property type="entry name" value="Glyco_hydro_27"/>
</dbReference>
<keyword evidence="4" id="KW-0732">Signal</keyword>
<feature type="repeat" description="PPR" evidence="9">
    <location>
        <begin position="781"/>
        <end position="816"/>
    </location>
</feature>
<organism evidence="12 13">
    <name type="scientific">Glycine soja</name>
    <name type="common">Wild soybean</name>
    <dbReference type="NCBI Taxonomy" id="3848"/>
    <lineage>
        <taxon>Eukaryota</taxon>
        <taxon>Viridiplantae</taxon>
        <taxon>Streptophyta</taxon>
        <taxon>Embryophyta</taxon>
        <taxon>Tracheophyta</taxon>
        <taxon>Spermatophyta</taxon>
        <taxon>Magnoliopsida</taxon>
        <taxon>eudicotyledons</taxon>
        <taxon>Gunneridae</taxon>
        <taxon>Pentapetalae</taxon>
        <taxon>rosids</taxon>
        <taxon>fabids</taxon>
        <taxon>Fabales</taxon>
        <taxon>Fabaceae</taxon>
        <taxon>Papilionoideae</taxon>
        <taxon>50 kb inversion clade</taxon>
        <taxon>NPAAA clade</taxon>
        <taxon>indigoferoid/millettioid clade</taxon>
        <taxon>Phaseoleae</taxon>
        <taxon>Glycine</taxon>
        <taxon>Glycine subgen. Soja</taxon>
    </lineage>
</organism>
<evidence type="ECO:0000259" key="11">
    <source>
        <dbReference type="Pfam" id="PF17801"/>
    </source>
</evidence>
<dbReference type="NCBIfam" id="TIGR00756">
    <property type="entry name" value="PPR"/>
    <property type="match status" value="5"/>
</dbReference>
<dbReference type="InterPro" id="IPR041233">
    <property type="entry name" value="Melibiase_C"/>
</dbReference>
<dbReference type="GO" id="GO:0005975">
    <property type="term" value="P:carbohydrate metabolic process"/>
    <property type="evidence" value="ECO:0007669"/>
    <property type="project" value="InterPro"/>
</dbReference>
<keyword evidence="7 10" id="KW-1015">Disulfide bond</keyword>
<dbReference type="InterPro" id="IPR013780">
    <property type="entry name" value="Glyco_hydro_b"/>
</dbReference>
<feature type="repeat" description="PPR" evidence="9">
    <location>
        <begin position="817"/>
        <end position="852"/>
    </location>
</feature>
<dbReference type="Pfam" id="PF16499">
    <property type="entry name" value="Melibiase_2"/>
    <property type="match status" value="1"/>
</dbReference>
<dbReference type="SUPFAM" id="SSF51445">
    <property type="entry name" value="(Trans)glycosidases"/>
    <property type="match status" value="1"/>
</dbReference>
<evidence type="ECO:0000256" key="5">
    <source>
        <dbReference type="ARBA" id="ARBA00022737"/>
    </source>
</evidence>
<evidence type="ECO:0000313" key="13">
    <source>
        <dbReference type="Proteomes" id="UP000289340"/>
    </source>
</evidence>
<dbReference type="InterPro" id="IPR002885">
    <property type="entry name" value="PPR_rpt"/>
</dbReference>